<dbReference type="InterPro" id="IPR042047">
    <property type="entry name" value="SleB_dom1"/>
</dbReference>
<dbReference type="Proteomes" id="UP000430692">
    <property type="component" value="Unassembled WGS sequence"/>
</dbReference>
<keyword evidence="3" id="KW-1185">Reference proteome</keyword>
<comment type="caution">
    <text evidence="2">The sequence shown here is derived from an EMBL/GenBank/DDBJ whole genome shotgun (WGS) entry which is preliminary data.</text>
</comment>
<dbReference type="GO" id="GO:0016787">
    <property type="term" value="F:hydrolase activity"/>
    <property type="evidence" value="ECO:0007669"/>
    <property type="project" value="UniProtKB-KW"/>
</dbReference>
<name>A0A6I4VRZ9_9BACL</name>
<evidence type="ECO:0000313" key="2">
    <source>
        <dbReference type="EMBL" id="MXQ53793.1"/>
    </source>
</evidence>
<evidence type="ECO:0000259" key="1">
    <source>
        <dbReference type="Pfam" id="PF07486"/>
    </source>
</evidence>
<dbReference type="Pfam" id="PF07486">
    <property type="entry name" value="Hydrolase_2"/>
    <property type="match status" value="1"/>
</dbReference>
<organism evidence="2 3">
    <name type="scientific">Shimazuella alba</name>
    <dbReference type="NCBI Taxonomy" id="2690964"/>
    <lineage>
        <taxon>Bacteria</taxon>
        <taxon>Bacillati</taxon>
        <taxon>Bacillota</taxon>
        <taxon>Bacilli</taxon>
        <taxon>Bacillales</taxon>
        <taxon>Thermoactinomycetaceae</taxon>
        <taxon>Shimazuella</taxon>
    </lineage>
</organism>
<feature type="domain" description="Cell wall hydrolase SleB" evidence="1">
    <location>
        <begin position="26"/>
        <end position="129"/>
    </location>
</feature>
<proteinExistence type="predicted"/>
<protein>
    <submittedName>
        <fullName evidence="2">Cell wall hydrolase</fullName>
    </submittedName>
</protein>
<sequence length="140" mass="16036">MAVIRYKPEEVQLLARLMRAEAEEDGNTGMLLVGNVGVNRVKVRCLDFKDIDTITKMVFQKPGGFEATTRPYFYQRARDREVRLAQQVIDGRRQDPGTNALWFFKPPGNCPPKWFGQAGSGRYKAHCFYVPTTRSCPEVY</sequence>
<dbReference type="AlphaFoldDB" id="A0A6I4VRZ9"/>
<evidence type="ECO:0000313" key="3">
    <source>
        <dbReference type="Proteomes" id="UP000430692"/>
    </source>
</evidence>
<gene>
    <name evidence="2" type="ORF">GSM42_08655</name>
</gene>
<keyword evidence="2" id="KW-0378">Hydrolase</keyword>
<dbReference type="EMBL" id="WUUL01000005">
    <property type="protein sequence ID" value="MXQ53793.1"/>
    <property type="molecule type" value="Genomic_DNA"/>
</dbReference>
<dbReference type="InterPro" id="IPR011105">
    <property type="entry name" value="Cell_wall_hydrolase_SleB"/>
</dbReference>
<reference evidence="2 3" key="1">
    <citation type="submission" date="2019-12" db="EMBL/GenBank/DDBJ databases">
        <title>Whole-genome analyses of novel actinobacteria.</title>
        <authorList>
            <person name="Sahin N."/>
            <person name="Saygin H."/>
        </authorList>
    </citation>
    <scope>NUCLEOTIDE SEQUENCE [LARGE SCALE GENOMIC DNA]</scope>
    <source>
        <strain evidence="2 3">KC615</strain>
    </source>
</reference>
<dbReference type="Gene3D" id="1.10.10.2520">
    <property type="entry name" value="Cell wall hydrolase SleB, domain 1"/>
    <property type="match status" value="1"/>
</dbReference>
<accession>A0A6I4VRZ9</accession>
<dbReference type="RefSeq" id="WP_160801154.1">
    <property type="nucleotide sequence ID" value="NZ_WUUL01000005.1"/>
</dbReference>